<dbReference type="GO" id="GO:0008047">
    <property type="term" value="F:enzyme activator activity"/>
    <property type="evidence" value="ECO:0007669"/>
    <property type="project" value="InterPro"/>
</dbReference>
<dbReference type="GO" id="GO:0005319">
    <property type="term" value="F:lipid transporter activity"/>
    <property type="evidence" value="ECO:0007669"/>
    <property type="project" value="TreeGrafter"/>
</dbReference>
<dbReference type="AlphaFoldDB" id="A0A8X6J9E2"/>
<dbReference type="SMART" id="SM00737">
    <property type="entry name" value="ML"/>
    <property type="match status" value="1"/>
</dbReference>
<dbReference type="InterPro" id="IPR028996">
    <property type="entry name" value="GM2-AP"/>
</dbReference>
<protein>
    <submittedName>
        <fullName evidence="4">ML domain-containing protein</fullName>
    </submittedName>
</protein>
<name>A0A8X6J9E2_TRICU</name>
<dbReference type="EMBL" id="BMAO01007452">
    <property type="protein sequence ID" value="GFR16073.1"/>
    <property type="molecule type" value="Genomic_DNA"/>
</dbReference>
<dbReference type="InterPro" id="IPR036846">
    <property type="entry name" value="GM2-AP_sf"/>
</dbReference>
<dbReference type="Proteomes" id="UP000887116">
    <property type="component" value="Unassembled WGS sequence"/>
</dbReference>
<dbReference type="PANTHER" id="PTHR17357:SF0">
    <property type="entry name" value="GANGLIOSIDE GM2 ACTIVATOR"/>
    <property type="match status" value="1"/>
</dbReference>
<evidence type="ECO:0000313" key="4">
    <source>
        <dbReference type="EMBL" id="GFR16073.1"/>
    </source>
</evidence>
<feature type="chain" id="PRO_5036445237" evidence="2">
    <location>
        <begin position="22"/>
        <end position="184"/>
    </location>
</feature>
<sequence>MKGLYFVLGYLCLIVNSYVSAINIEKCGSEKQILTIRKFSISPDPIRLSGKDITISVDAQLHEDIPEGARMKIKAWKVSSIFGWKIYLPAPCLVPMGCDVEHCKFFNSLDDDECPFAKNGTDCRCPIKAQTFRAENLVVSMPSIGGAAKWFASGSFWVELKFTTANSEQLACYSITGEAVKLFR</sequence>
<accession>A0A8X6J9E2</accession>
<evidence type="ECO:0000313" key="5">
    <source>
        <dbReference type="Proteomes" id="UP000887116"/>
    </source>
</evidence>
<organism evidence="4 5">
    <name type="scientific">Trichonephila clavata</name>
    <name type="common">Joro spider</name>
    <name type="synonym">Nephila clavata</name>
    <dbReference type="NCBI Taxonomy" id="2740835"/>
    <lineage>
        <taxon>Eukaryota</taxon>
        <taxon>Metazoa</taxon>
        <taxon>Ecdysozoa</taxon>
        <taxon>Arthropoda</taxon>
        <taxon>Chelicerata</taxon>
        <taxon>Arachnida</taxon>
        <taxon>Araneae</taxon>
        <taxon>Araneomorphae</taxon>
        <taxon>Entelegynae</taxon>
        <taxon>Araneoidea</taxon>
        <taxon>Nephilidae</taxon>
        <taxon>Trichonephila</taxon>
    </lineage>
</organism>
<gene>
    <name evidence="4" type="primary">NCL1_52557</name>
    <name evidence="4" type="ORF">TNCT_737561</name>
</gene>
<dbReference type="Gene3D" id="2.70.220.10">
    <property type="entry name" value="Ganglioside GM2 activator"/>
    <property type="match status" value="1"/>
</dbReference>
<dbReference type="Pfam" id="PF02221">
    <property type="entry name" value="E1_DerP2_DerF2"/>
    <property type="match status" value="1"/>
</dbReference>
<keyword evidence="1 2" id="KW-0732">Signal</keyword>
<dbReference type="GO" id="GO:0006689">
    <property type="term" value="P:ganglioside catabolic process"/>
    <property type="evidence" value="ECO:0007669"/>
    <property type="project" value="InterPro"/>
</dbReference>
<dbReference type="InterPro" id="IPR003172">
    <property type="entry name" value="ML_dom"/>
</dbReference>
<feature type="domain" description="MD-2-related lipid-recognition" evidence="3">
    <location>
        <begin position="24"/>
        <end position="177"/>
    </location>
</feature>
<evidence type="ECO:0000256" key="1">
    <source>
        <dbReference type="ARBA" id="ARBA00022729"/>
    </source>
</evidence>
<dbReference type="OrthoDB" id="6409159at2759"/>
<dbReference type="SUPFAM" id="SSF63707">
    <property type="entry name" value="Ganglioside M2 (gm2) activator"/>
    <property type="match status" value="1"/>
</dbReference>
<keyword evidence="5" id="KW-1185">Reference proteome</keyword>
<comment type="caution">
    <text evidence="4">The sequence shown here is derived from an EMBL/GenBank/DDBJ whole genome shotgun (WGS) entry which is preliminary data.</text>
</comment>
<reference evidence="4" key="1">
    <citation type="submission" date="2020-07" db="EMBL/GenBank/DDBJ databases">
        <title>Multicomponent nature underlies the extraordinary mechanical properties of spider dragline silk.</title>
        <authorList>
            <person name="Kono N."/>
            <person name="Nakamura H."/>
            <person name="Mori M."/>
            <person name="Yoshida Y."/>
            <person name="Ohtoshi R."/>
            <person name="Malay A.D."/>
            <person name="Moran D.A.P."/>
            <person name="Tomita M."/>
            <person name="Numata K."/>
            <person name="Arakawa K."/>
        </authorList>
    </citation>
    <scope>NUCLEOTIDE SEQUENCE</scope>
</reference>
<dbReference type="GO" id="GO:0009898">
    <property type="term" value="C:cytoplasmic side of plasma membrane"/>
    <property type="evidence" value="ECO:0007669"/>
    <property type="project" value="TreeGrafter"/>
</dbReference>
<evidence type="ECO:0000259" key="3">
    <source>
        <dbReference type="SMART" id="SM00737"/>
    </source>
</evidence>
<feature type="signal peptide" evidence="2">
    <location>
        <begin position="1"/>
        <end position="21"/>
    </location>
</feature>
<dbReference type="PANTHER" id="PTHR17357">
    <property type="entry name" value="GM2 GANGLIOSIDE ACTIVATOR PROTEIN"/>
    <property type="match status" value="1"/>
</dbReference>
<evidence type="ECO:0000256" key="2">
    <source>
        <dbReference type="SAM" id="SignalP"/>
    </source>
</evidence>
<proteinExistence type="predicted"/>